<dbReference type="AlphaFoldDB" id="D8LQT6"/>
<dbReference type="OrthoDB" id="6424451at2759"/>
<dbReference type="OMA" id="MPSKWSM"/>
<comment type="similarity">
    <text evidence="1">Belongs to the HEBP family.</text>
</comment>
<keyword evidence="3" id="KW-1185">Reference proteome</keyword>
<dbReference type="EMBL" id="FN649750">
    <property type="protein sequence ID" value="CBN74963.1"/>
    <property type="molecule type" value="Genomic_DNA"/>
</dbReference>
<dbReference type="Pfam" id="PF04832">
    <property type="entry name" value="SOUL"/>
    <property type="match status" value="2"/>
</dbReference>
<dbReference type="Gene3D" id="3.20.80.10">
    <property type="entry name" value="Regulatory factor, effector binding domain"/>
    <property type="match status" value="1"/>
</dbReference>
<reference evidence="2 3" key="1">
    <citation type="journal article" date="2010" name="Nature">
        <title>The Ectocarpus genome and the independent evolution of multicellularity in brown algae.</title>
        <authorList>
            <person name="Cock J.M."/>
            <person name="Sterck L."/>
            <person name="Rouze P."/>
            <person name="Scornet D."/>
            <person name="Allen A.E."/>
            <person name="Amoutzias G."/>
            <person name="Anthouard V."/>
            <person name="Artiguenave F."/>
            <person name="Aury J.M."/>
            <person name="Badger J.H."/>
            <person name="Beszteri B."/>
            <person name="Billiau K."/>
            <person name="Bonnet E."/>
            <person name="Bothwell J.H."/>
            <person name="Bowler C."/>
            <person name="Boyen C."/>
            <person name="Brownlee C."/>
            <person name="Carrano C.J."/>
            <person name="Charrier B."/>
            <person name="Cho G.Y."/>
            <person name="Coelho S.M."/>
            <person name="Collen J."/>
            <person name="Corre E."/>
            <person name="Da Silva C."/>
            <person name="Delage L."/>
            <person name="Delaroque N."/>
            <person name="Dittami S.M."/>
            <person name="Doulbeau S."/>
            <person name="Elias M."/>
            <person name="Farnham G."/>
            <person name="Gachon C.M."/>
            <person name="Gschloessl B."/>
            <person name="Heesch S."/>
            <person name="Jabbari K."/>
            <person name="Jubin C."/>
            <person name="Kawai H."/>
            <person name="Kimura K."/>
            <person name="Kloareg B."/>
            <person name="Kupper F.C."/>
            <person name="Lang D."/>
            <person name="Le Bail A."/>
            <person name="Leblanc C."/>
            <person name="Lerouge P."/>
            <person name="Lohr M."/>
            <person name="Lopez P.J."/>
            <person name="Martens C."/>
            <person name="Maumus F."/>
            <person name="Michel G."/>
            <person name="Miranda-Saavedra D."/>
            <person name="Morales J."/>
            <person name="Moreau H."/>
            <person name="Motomura T."/>
            <person name="Nagasato C."/>
            <person name="Napoli C.A."/>
            <person name="Nelson D.R."/>
            <person name="Nyvall-Collen P."/>
            <person name="Peters A.F."/>
            <person name="Pommier C."/>
            <person name="Potin P."/>
            <person name="Poulain J."/>
            <person name="Quesneville H."/>
            <person name="Read B."/>
            <person name="Rensing S.A."/>
            <person name="Ritter A."/>
            <person name="Rousvoal S."/>
            <person name="Samanta M."/>
            <person name="Samson G."/>
            <person name="Schroeder D.C."/>
            <person name="Segurens B."/>
            <person name="Strittmatter M."/>
            <person name="Tonon T."/>
            <person name="Tregear J.W."/>
            <person name="Valentin K."/>
            <person name="von Dassow P."/>
            <person name="Yamagishi T."/>
            <person name="Van de Peer Y."/>
            <person name="Wincker P."/>
        </authorList>
    </citation>
    <scope>NUCLEOTIDE SEQUENCE [LARGE SCALE GENOMIC DNA]</scope>
    <source>
        <strain evidence="3">Ec32 / CCAP1310/4</strain>
    </source>
</reference>
<evidence type="ECO:0000256" key="1">
    <source>
        <dbReference type="ARBA" id="ARBA00009817"/>
    </source>
</evidence>
<dbReference type="PANTHER" id="PTHR11220">
    <property type="entry name" value="HEME-BINDING PROTEIN-RELATED"/>
    <property type="match status" value="1"/>
</dbReference>
<evidence type="ECO:0008006" key="4">
    <source>
        <dbReference type="Google" id="ProtNLM"/>
    </source>
</evidence>
<sequence>MGGVVGKGSTPVPEYDVLGHGASYELRAYDGYVVAEVENSGEGSEDDRFRTLAKYIGVFGNPANKVAGGDAGENIAMTAPVVTGDPTPDSGKKISMTAPVVVGPGTGTSTMQFIMPKQFKRISDLPTPTDSRVSLREVPEAVYLVHQFSGNMGRGDGHDAIAERERIVAVEKVASEGGAFSEYVSADSKFLVARYDPPWTLPFLRTNELWFPVPLSPTEATAKLPTA</sequence>
<dbReference type="EMBL" id="FN648819">
    <property type="protein sequence ID" value="CBN74963.1"/>
    <property type="molecule type" value="Genomic_DNA"/>
</dbReference>
<evidence type="ECO:0000313" key="2">
    <source>
        <dbReference type="EMBL" id="CBN74963.1"/>
    </source>
</evidence>
<dbReference type="InParanoid" id="D8LQT6"/>
<dbReference type="SUPFAM" id="SSF55136">
    <property type="entry name" value="Probable bacterial effector-binding domain"/>
    <property type="match status" value="2"/>
</dbReference>
<organism evidence="2 3">
    <name type="scientific">Ectocarpus siliculosus</name>
    <name type="common">Brown alga</name>
    <name type="synonym">Conferva siliculosa</name>
    <dbReference type="NCBI Taxonomy" id="2880"/>
    <lineage>
        <taxon>Eukaryota</taxon>
        <taxon>Sar</taxon>
        <taxon>Stramenopiles</taxon>
        <taxon>Ochrophyta</taxon>
        <taxon>PX clade</taxon>
        <taxon>Phaeophyceae</taxon>
        <taxon>Ectocarpales</taxon>
        <taxon>Ectocarpaceae</taxon>
        <taxon>Ectocarpus</taxon>
    </lineage>
</organism>
<accession>D8LQT6</accession>
<dbReference type="InterPro" id="IPR011256">
    <property type="entry name" value="Reg_factor_effector_dom_sf"/>
</dbReference>
<dbReference type="InterPro" id="IPR006917">
    <property type="entry name" value="SOUL_heme-bd"/>
</dbReference>
<gene>
    <name evidence="2" type="ORF">Esi_0060_0089</name>
</gene>
<dbReference type="PANTHER" id="PTHR11220:SF58">
    <property type="entry name" value="SOUL HEME-BINDING FAMILY PROTEIN"/>
    <property type="match status" value="1"/>
</dbReference>
<dbReference type="eggNOG" id="ENOG502QU4S">
    <property type="taxonomic scope" value="Eukaryota"/>
</dbReference>
<dbReference type="Proteomes" id="UP000002630">
    <property type="component" value="Linkage Group LG25"/>
</dbReference>
<name>D8LQT6_ECTSI</name>
<protein>
    <recommendedName>
        <fullName evidence="4">SOUL heme-binding protein</fullName>
    </recommendedName>
</protein>
<proteinExistence type="inferred from homology"/>
<evidence type="ECO:0000313" key="3">
    <source>
        <dbReference type="Proteomes" id="UP000002630"/>
    </source>
</evidence>